<gene>
    <name evidence="1" type="ORF">ACOLOM_LOCUS7846</name>
</gene>
<evidence type="ECO:0000313" key="2">
    <source>
        <dbReference type="Proteomes" id="UP000789525"/>
    </source>
</evidence>
<evidence type="ECO:0000313" key="1">
    <source>
        <dbReference type="EMBL" id="CAG8637887.1"/>
    </source>
</evidence>
<comment type="caution">
    <text evidence="1">The sequence shown here is derived from an EMBL/GenBank/DDBJ whole genome shotgun (WGS) entry which is preliminary data.</text>
</comment>
<dbReference type="EMBL" id="CAJVPT010018920">
    <property type="protein sequence ID" value="CAG8637887.1"/>
    <property type="molecule type" value="Genomic_DNA"/>
</dbReference>
<dbReference type="Proteomes" id="UP000789525">
    <property type="component" value="Unassembled WGS sequence"/>
</dbReference>
<keyword evidence="2" id="KW-1185">Reference proteome</keyword>
<accession>A0ACA9N6B4</accession>
<organism evidence="1 2">
    <name type="scientific">Acaulospora colombiana</name>
    <dbReference type="NCBI Taxonomy" id="27376"/>
    <lineage>
        <taxon>Eukaryota</taxon>
        <taxon>Fungi</taxon>
        <taxon>Fungi incertae sedis</taxon>
        <taxon>Mucoromycota</taxon>
        <taxon>Glomeromycotina</taxon>
        <taxon>Glomeromycetes</taxon>
        <taxon>Diversisporales</taxon>
        <taxon>Acaulosporaceae</taxon>
        <taxon>Acaulospora</taxon>
    </lineage>
</organism>
<protein>
    <submittedName>
        <fullName evidence="1">5998_t:CDS:1</fullName>
    </submittedName>
</protein>
<reference evidence="1" key="1">
    <citation type="submission" date="2021-06" db="EMBL/GenBank/DDBJ databases">
        <authorList>
            <person name="Kallberg Y."/>
            <person name="Tangrot J."/>
            <person name="Rosling A."/>
        </authorList>
    </citation>
    <scope>NUCLEOTIDE SEQUENCE</scope>
    <source>
        <strain evidence="1">CL356</strain>
    </source>
</reference>
<sequence length="87" mass="9039">MSVEPIGDGKINSEVLLLAAIQVRTVKPCQQSKTSELIALVIADGRGSPMNGGYDTSEESLEGLPCGTIALGRDLPVVPTMAVLCVL</sequence>
<feature type="non-terminal residue" evidence="1">
    <location>
        <position position="87"/>
    </location>
</feature>
<proteinExistence type="predicted"/>
<name>A0ACA9N6B4_9GLOM</name>